<dbReference type="AlphaFoldDB" id="A0A3M7M2W6"/>
<keyword evidence="2" id="KW-1185">Reference proteome</keyword>
<dbReference type="Proteomes" id="UP000265663">
    <property type="component" value="Unassembled WGS sequence"/>
</dbReference>
<organism evidence="1 2">
    <name type="scientific">Pyrenophora seminiperda CCB06</name>
    <dbReference type="NCBI Taxonomy" id="1302712"/>
    <lineage>
        <taxon>Eukaryota</taxon>
        <taxon>Fungi</taxon>
        <taxon>Dikarya</taxon>
        <taxon>Ascomycota</taxon>
        <taxon>Pezizomycotina</taxon>
        <taxon>Dothideomycetes</taxon>
        <taxon>Pleosporomycetidae</taxon>
        <taxon>Pleosporales</taxon>
        <taxon>Pleosporineae</taxon>
        <taxon>Pleosporaceae</taxon>
        <taxon>Pyrenophora</taxon>
    </lineage>
</organism>
<evidence type="ECO:0000313" key="1">
    <source>
        <dbReference type="EMBL" id="RMZ68734.1"/>
    </source>
</evidence>
<sequence length="147" mass="17053">MSAPSFKHNPIPYYRNFRTSEQDSVAYAVSVANVAALSHDTTTTLVQNMAFSLVQKKLRLLKHDYEVEDEELESSDLTKTMHSDKVLVFFSQVRRGQCSAPYIVHKIEFDRIECNPFIAIRLAVFRYCVGWEEKNHKDFRCLSSDRV</sequence>
<dbReference type="EMBL" id="KE747817">
    <property type="protein sequence ID" value="RMZ68734.1"/>
    <property type="molecule type" value="Genomic_DNA"/>
</dbReference>
<accession>A0A3M7M2W6</accession>
<evidence type="ECO:0000313" key="2">
    <source>
        <dbReference type="Proteomes" id="UP000265663"/>
    </source>
</evidence>
<protein>
    <submittedName>
        <fullName evidence="1">Uncharacterized protein</fullName>
    </submittedName>
</protein>
<name>A0A3M7M2W6_9PLEO</name>
<gene>
    <name evidence="1" type="ORF">GMOD_00002552</name>
</gene>
<proteinExistence type="predicted"/>
<reference evidence="1 2" key="1">
    <citation type="journal article" date="2014" name="PLoS ONE">
        <title>De novo Genome Assembly of the Fungal Plant Pathogen Pyrenophora semeniperda.</title>
        <authorList>
            <person name="Soliai M.M."/>
            <person name="Meyer S.E."/>
            <person name="Udall J.A."/>
            <person name="Elzinga D.E."/>
            <person name="Hermansen R.A."/>
            <person name="Bodily P.M."/>
            <person name="Hart A.A."/>
            <person name="Coleman C.E."/>
        </authorList>
    </citation>
    <scope>NUCLEOTIDE SEQUENCE [LARGE SCALE GENOMIC DNA]</scope>
    <source>
        <strain evidence="1 2">CCB06</strain>
        <tissue evidence="1">Mycelium</tissue>
    </source>
</reference>